<dbReference type="RefSeq" id="WP_033517581.1">
    <property type="nucleotide sequence ID" value="NZ_CAJPMS010000074.1"/>
</dbReference>
<dbReference type="STRING" id="158787.BSCA_2238"/>
<evidence type="ECO:0000259" key="3">
    <source>
        <dbReference type="Pfam" id="PF03070"/>
    </source>
</evidence>
<dbReference type="CDD" id="cd19360">
    <property type="entry name" value="TenA_C_SaTenA-like"/>
    <property type="match status" value="1"/>
</dbReference>
<keyword evidence="2" id="KW-0784">Thiamine biosynthesis</keyword>
<dbReference type="PANTHER" id="PTHR43198">
    <property type="entry name" value="BIFUNCTIONAL TH2 PROTEIN"/>
    <property type="match status" value="1"/>
</dbReference>
<dbReference type="OrthoDB" id="34166at2"/>
<evidence type="ECO:0000256" key="2">
    <source>
        <dbReference type="RuleBase" id="RU363093"/>
    </source>
</evidence>
<dbReference type="Proteomes" id="UP000029033">
    <property type="component" value="Unassembled WGS sequence"/>
</dbReference>
<keyword evidence="5" id="KW-1185">Reference proteome</keyword>
<dbReference type="Gene3D" id="1.20.910.10">
    <property type="entry name" value="Heme oxygenase-like"/>
    <property type="match status" value="1"/>
</dbReference>
<dbReference type="InterPro" id="IPR027574">
    <property type="entry name" value="Thiaminase_II"/>
</dbReference>
<protein>
    <recommendedName>
        <fullName evidence="2">Aminopyrimidine aminohydrolase</fullName>
        <ecNumber evidence="2">3.5.99.2</ecNumber>
    </recommendedName>
</protein>
<evidence type="ECO:0000256" key="1">
    <source>
        <dbReference type="ARBA" id="ARBA00004948"/>
    </source>
</evidence>
<name>A0A087DAI1_9BIFI</name>
<proteinExistence type="inferred from homology"/>
<dbReference type="EC" id="3.5.99.2" evidence="2"/>
<reference evidence="4 5" key="1">
    <citation type="submission" date="2014-03" db="EMBL/GenBank/DDBJ databases">
        <title>Genomics of Bifidobacteria.</title>
        <authorList>
            <person name="Ventura M."/>
            <person name="Milani C."/>
            <person name="Lugli G.A."/>
        </authorList>
    </citation>
    <scope>NUCLEOTIDE SEQUENCE [LARGE SCALE GENOMIC DNA]</scope>
    <source>
        <strain evidence="4 5">LMG 21589</strain>
    </source>
</reference>
<comment type="caution">
    <text evidence="4">The sequence shown here is derived from an EMBL/GenBank/DDBJ whole genome shotgun (WGS) entry which is preliminary data.</text>
</comment>
<dbReference type="InterPro" id="IPR004305">
    <property type="entry name" value="Thiaminase-2/PQQC"/>
</dbReference>
<dbReference type="UniPathway" id="UPA00060"/>
<gene>
    <name evidence="4" type="ORF">BSCA_2238</name>
</gene>
<accession>A0A087DAI1</accession>
<organism evidence="4 5">
    <name type="scientific">Bifidobacterium scardovii</name>
    <dbReference type="NCBI Taxonomy" id="158787"/>
    <lineage>
        <taxon>Bacteria</taxon>
        <taxon>Bacillati</taxon>
        <taxon>Actinomycetota</taxon>
        <taxon>Actinomycetes</taxon>
        <taxon>Bifidobacteriales</taxon>
        <taxon>Bifidobacteriaceae</taxon>
        <taxon>Bifidobacterium</taxon>
    </lineage>
</organism>
<feature type="domain" description="Thiaminase-2/PQQC" evidence="3">
    <location>
        <begin position="17"/>
        <end position="224"/>
    </location>
</feature>
<dbReference type="InterPro" id="IPR050967">
    <property type="entry name" value="Thiamine_Salvage_TenA"/>
</dbReference>
<dbReference type="NCBIfam" id="TIGR04306">
    <property type="entry name" value="salvage_TenA"/>
    <property type="match status" value="1"/>
</dbReference>
<dbReference type="Pfam" id="PF03070">
    <property type="entry name" value="TENA_THI-4"/>
    <property type="match status" value="1"/>
</dbReference>
<dbReference type="InterPro" id="IPR016084">
    <property type="entry name" value="Haem_Oase-like_multi-hlx"/>
</dbReference>
<comment type="pathway">
    <text evidence="1 2">Cofactor biosynthesis; thiamine diphosphate biosynthesis.</text>
</comment>
<dbReference type="GO" id="GO:0050334">
    <property type="term" value="F:thiaminase activity"/>
    <property type="evidence" value="ECO:0007669"/>
    <property type="project" value="UniProtKB-EC"/>
</dbReference>
<comment type="catalytic activity">
    <reaction evidence="2">
        <text>thiamine + H2O = 5-(2-hydroxyethyl)-4-methylthiazole + 4-amino-5-hydroxymethyl-2-methylpyrimidine + H(+)</text>
        <dbReference type="Rhea" id="RHEA:17509"/>
        <dbReference type="ChEBI" id="CHEBI:15377"/>
        <dbReference type="ChEBI" id="CHEBI:15378"/>
        <dbReference type="ChEBI" id="CHEBI:16892"/>
        <dbReference type="ChEBI" id="CHEBI:17957"/>
        <dbReference type="ChEBI" id="CHEBI:18385"/>
        <dbReference type="EC" id="3.5.99.2"/>
    </reaction>
</comment>
<comment type="similarity">
    <text evidence="2">Belongs to the TenA family.</text>
</comment>
<dbReference type="GO" id="GO:0009228">
    <property type="term" value="P:thiamine biosynthetic process"/>
    <property type="evidence" value="ECO:0007669"/>
    <property type="project" value="UniProtKB-KW"/>
</dbReference>
<dbReference type="AlphaFoldDB" id="A0A087DAI1"/>
<dbReference type="eggNOG" id="COG0819">
    <property type="taxonomic scope" value="Bacteria"/>
</dbReference>
<evidence type="ECO:0000313" key="4">
    <source>
        <dbReference type="EMBL" id="KFI92531.1"/>
    </source>
</evidence>
<comment type="catalytic activity">
    <reaction evidence="2">
        <text>4-amino-5-aminomethyl-2-methylpyrimidine + H2O = 4-amino-5-hydroxymethyl-2-methylpyrimidine + NH4(+)</text>
        <dbReference type="Rhea" id="RHEA:31799"/>
        <dbReference type="ChEBI" id="CHEBI:15377"/>
        <dbReference type="ChEBI" id="CHEBI:16892"/>
        <dbReference type="ChEBI" id="CHEBI:28938"/>
        <dbReference type="ChEBI" id="CHEBI:63416"/>
        <dbReference type="EC" id="3.5.99.2"/>
    </reaction>
</comment>
<keyword evidence="2 4" id="KW-0378">Hydrolase</keyword>
<dbReference type="GO" id="GO:0009229">
    <property type="term" value="P:thiamine diphosphate biosynthetic process"/>
    <property type="evidence" value="ECO:0007669"/>
    <property type="project" value="UniProtKB-UniPathway"/>
</dbReference>
<dbReference type="GeneID" id="85165673"/>
<dbReference type="GO" id="GO:0005829">
    <property type="term" value="C:cytosol"/>
    <property type="evidence" value="ECO:0007669"/>
    <property type="project" value="TreeGrafter"/>
</dbReference>
<dbReference type="SUPFAM" id="SSF48613">
    <property type="entry name" value="Heme oxygenase-like"/>
    <property type="match status" value="1"/>
</dbReference>
<evidence type="ECO:0000313" key="5">
    <source>
        <dbReference type="Proteomes" id="UP000029033"/>
    </source>
</evidence>
<dbReference type="EMBL" id="JGZO01000015">
    <property type="protein sequence ID" value="KFI92531.1"/>
    <property type="molecule type" value="Genomic_DNA"/>
</dbReference>
<sequence>MTDNTVSFSQRLLKAGQPILEEIIKHPFVQGIADGDLPKEALTFYVGQDFNYLNAFIKVYSGAIQKCVTRDQMAFFAGQIGFILNSEIHPHHNFCNVAGVAYESLQHEAQAPFTYLYNEHMYNAARTGDLIDVVAAMTPCPWTYTEIANRLVAEGRNTPDNAFKPWIDFYAHVDAADGEGLLPKMYAMIDAEAPKYDASHLDRTEEIFLKSCELEWEFWDQAYHQRGWRFVKPANVL</sequence>
<comment type="function">
    <text evidence="2">Catalyzes an amino-pyrimidine hydrolysis reaction at the C5' of the pyrimidine moiety of thiamine compounds, a reaction that is part of a thiamine salvage pathway.</text>
</comment>
<dbReference type="PANTHER" id="PTHR43198:SF2">
    <property type="entry name" value="SI:CH1073-67J19.1-RELATED"/>
    <property type="match status" value="1"/>
</dbReference>